<dbReference type="AlphaFoldDB" id="A0A1B2J040"/>
<feature type="domain" description="Peptidase M3A/M3B catalytic" evidence="7">
    <location>
        <begin position="209"/>
        <end position="588"/>
    </location>
</feature>
<gene>
    <name evidence="9" type="ORF">AYR63_11345</name>
</gene>
<dbReference type="InterPro" id="IPR001567">
    <property type="entry name" value="Pept_M3A_M3B_dom"/>
</dbReference>
<keyword evidence="10" id="KW-1185">Reference proteome</keyword>
<keyword evidence="5 6" id="KW-0482">Metalloprotease</keyword>
<evidence type="ECO:0000259" key="8">
    <source>
        <dbReference type="Pfam" id="PF08439"/>
    </source>
</evidence>
<dbReference type="EMBL" id="CP014924">
    <property type="protein sequence ID" value="ANZ67662.1"/>
    <property type="molecule type" value="Genomic_DNA"/>
</dbReference>
<comment type="function">
    <text evidence="6">Has oligopeptidase activity and degrades a variety of small bioactive peptides.</text>
</comment>
<evidence type="ECO:0000313" key="9">
    <source>
        <dbReference type="EMBL" id="ANZ67662.1"/>
    </source>
</evidence>
<reference evidence="9 10" key="1">
    <citation type="submission" date="2016-03" db="EMBL/GenBank/DDBJ databases">
        <title>Pediococcus and Lactobacillus from brewery environment - whole genome sequencing and assembly.</title>
        <authorList>
            <person name="Behr J."/>
            <person name="Geissler A.J."/>
            <person name="Vogel R.F."/>
        </authorList>
    </citation>
    <scope>NUCLEOTIDE SEQUENCE [LARGE SCALE GENOMIC DNA]</scope>
    <source>
        <strain evidence="9 10">TMW 1.1995</strain>
    </source>
</reference>
<keyword evidence="3 6" id="KW-0378">Hydrolase</keyword>
<dbReference type="GO" id="GO:0006508">
    <property type="term" value="P:proteolysis"/>
    <property type="evidence" value="ECO:0007669"/>
    <property type="project" value="UniProtKB-KW"/>
</dbReference>
<sequence>MQLADVKQLPTRDEVDPKFTWDLTPIYATTADFEGDFNKVQEAIPELEDLRGSLATGADQLLHAIQSILSVIRRAEKVYVYASLKHDENTGNAENQALSGRTQTLFTSLESAIAWFEPELLAIDKATLDNMLAQNSTLGEYKHYLDTITDQRDHVLAPNEEKLLAQAGDALGTASNTFGVLNDADLEFPVVEDNDGQAVQLSQGVYDQLIQSTKPAVREMAFKQLYAVYHQFRHTLASTLAGNVKTHNFNAQVRYYADAREAALSGNHIPVSVYDTLVKAVNAHLPLLHRYVALRKRILGLSDLHMYDLYTPITGEPQLTYTYETARDEALKALDVMGPDYLSHVKTAFDSRWIDVVENQGKRSGGYSSGMYDTAPYILLNWQDNLESLYTLVHEMGHSMHSYYSSHNQPYQYGDYSIFVAEIASTTNETLLTDYLLKTYDEPQVQAFVLNHYLDGFKGTVFRQTQFAEFEQFIHEEDAAGHPLTADHLSDYYLKLNQRYYGDAVQSDPEIADEWARIPHFYYNYYVYQYATGFAAANTLADRILSGDTSKRDAYLNYLKSGSSDYPIEVMKKAGVDMSQETYLDQAFDQFEARLNQFEKLVEREGKR</sequence>
<keyword evidence="1 6" id="KW-0645">Protease</keyword>
<dbReference type="Gene3D" id="1.10.1370.20">
    <property type="entry name" value="Oligoendopeptidase f, C-terminal domain"/>
    <property type="match status" value="1"/>
</dbReference>
<keyword evidence="2 6" id="KW-0479">Metal-binding</keyword>
<dbReference type="STRING" id="240427.AYR62_04305"/>
<accession>A0A1B2J040</accession>
<dbReference type="InterPro" id="IPR004438">
    <property type="entry name" value="Peptidase_M3B"/>
</dbReference>
<dbReference type="Pfam" id="PF08439">
    <property type="entry name" value="Peptidase_M3_N"/>
    <property type="match status" value="1"/>
</dbReference>
<evidence type="ECO:0000256" key="3">
    <source>
        <dbReference type="ARBA" id="ARBA00022801"/>
    </source>
</evidence>
<dbReference type="GO" id="GO:0006518">
    <property type="term" value="P:peptide metabolic process"/>
    <property type="evidence" value="ECO:0007669"/>
    <property type="project" value="TreeGrafter"/>
</dbReference>
<protein>
    <recommendedName>
        <fullName evidence="6">Oligopeptidase F</fullName>
        <ecNumber evidence="6">3.4.24.-</ecNumber>
    </recommendedName>
</protein>
<evidence type="ECO:0000259" key="7">
    <source>
        <dbReference type="Pfam" id="PF01432"/>
    </source>
</evidence>
<dbReference type="PANTHER" id="PTHR11804:SF84">
    <property type="entry name" value="SACCHAROLYSIN"/>
    <property type="match status" value="1"/>
</dbReference>
<dbReference type="SUPFAM" id="SSF55486">
    <property type="entry name" value="Metalloproteases ('zincins'), catalytic domain"/>
    <property type="match status" value="1"/>
</dbReference>
<name>A0A1B2J040_9LACO</name>
<dbReference type="GO" id="GO:0004222">
    <property type="term" value="F:metalloendopeptidase activity"/>
    <property type="evidence" value="ECO:0007669"/>
    <property type="project" value="UniProtKB-UniRule"/>
</dbReference>
<comment type="cofactor">
    <cofactor evidence="6">
        <name>Zn(2+)</name>
        <dbReference type="ChEBI" id="CHEBI:29105"/>
    </cofactor>
    <text evidence="6">Binds 1 zinc ion.</text>
</comment>
<dbReference type="EC" id="3.4.24.-" evidence="6"/>
<evidence type="ECO:0000313" key="10">
    <source>
        <dbReference type="Proteomes" id="UP000093267"/>
    </source>
</evidence>
<dbReference type="Gene3D" id="1.10.287.830">
    <property type="entry name" value="putative peptidase helix hairpin domain like"/>
    <property type="match status" value="1"/>
</dbReference>
<comment type="similarity">
    <text evidence="6">Belongs to the peptidase M3B family.</text>
</comment>
<evidence type="ECO:0000256" key="2">
    <source>
        <dbReference type="ARBA" id="ARBA00022723"/>
    </source>
</evidence>
<dbReference type="NCBIfam" id="TIGR00181">
    <property type="entry name" value="pepF"/>
    <property type="match status" value="1"/>
</dbReference>
<dbReference type="Gene3D" id="1.20.140.70">
    <property type="entry name" value="Oligopeptidase f, N-terminal domain"/>
    <property type="match status" value="1"/>
</dbReference>
<keyword evidence="4 6" id="KW-0862">Zinc</keyword>
<evidence type="ECO:0000256" key="6">
    <source>
        <dbReference type="RuleBase" id="RU368091"/>
    </source>
</evidence>
<proteinExistence type="inferred from homology"/>
<dbReference type="InterPro" id="IPR013647">
    <property type="entry name" value="OligopepF_N_dom"/>
</dbReference>
<evidence type="ECO:0000256" key="1">
    <source>
        <dbReference type="ARBA" id="ARBA00022670"/>
    </source>
</evidence>
<dbReference type="Proteomes" id="UP000093267">
    <property type="component" value="Chromosome"/>
</dbReference>
<organism evidence="9 10">
    <name type="scientific">Secundilactobacillus paracollinoides</name>
    <dbReference type="NCBI Taxonomy" id="240427"/>
    <lineage>
        <taxon>Bacteria</taxon>
        <taxon>Bacillati</taxon>
        <taxon>Bacillota</taxon>
        <taxon>Bacilli</taxon>
        <taxon>Lactobacillales</taxon>
        <taxon>Lactobacillaceae</taxon>
        <taxon>Secundilactobacillus</taxon>
    </lineage>
</organism>
<dbReference type="InterPro" id="IPR045090">
    <property type="entry name" value="Pept_M3A_M3B"/>
</dbReference>
<evidence type="ECO:0000256" key="5">
    <source>
        <dbReference type="ARBA" id="ARBA00023049"/>
    </source>
</evidence>
<dbReference type="GO" id="GO:0046872">
    <property type="term" value="F:metal ion binding"/>
    <property type="evidence" value="ECO:0007669"/>
    <property type="project" value="UniProtKB-UniRule"/>
</dbReference>
<dbReference type="PANTHER" id="PTHR11804">
    <property type="entry name" value="PROTEASE M3 THIMET OLIGOPEPTIDASE-RELATED"/>
    <property type="match status" value="1"/>
</dbReference>
<dbReference type="CDD" id="cd09608">
    <property type="entry name" value="M3B_PepF"/>
    <property type="match status" value="1"/>
</dbReference>
<dbReference type="Pfam" id="PF01432">
    <property type="entry name" value="Peptidase_M3"/>
    <property type="match status" value="1"/>
</dbReference>
<feature type="domain" description="Oligopeptidase F N-terminal" evidence="8">
    <location>
        <begin position="119"/>
        <end position="188"/>
    </location>
</feature>
<dbReference type="InterPro" id="IPR042088">
    <property type="entry name" value="OligoPept_F_C"/>
</dbReference>
<evidence type="ECO:0000256" key="4">
    <source>
        <dbReference type="ARBA" id="ARBA00022833"/>
    </source>
</evidence>